<gene>
    <name evidence="1" type="ORF">SDC9_116372</name>
</gene>
<accession>A0A645BW61</accession>
<reference evidence="1" key="1">
    <citation type="submission" date="2019-08" db="EMBL/GenBank/DDBJ databases">
        <authorList>
            <person name="Kucharzyk K."/>
            <person name="Murdoch R.W."/>
            <person name="Higgins S."/>
            <person name="Loffler F."/>
        </authorList>
    </citation>
    <scope>NUCLEOTIDE SEQUENCE</scope>
</reference>
<proteinExistence type="predicted"/>
<name>A0A645BW61_9ZZZZ</name>
<comment type="caution">
    <text evidence="1">The sequence shown here is derived from an EMBL/GenBank/DDBJ whole genome shotgun (WGS) entry which is preliminary data.</text>
</comment>
<organism evidence="1">
    <name type="scientific">bioreactor metagenome</name>
    <dbReference type="NCBI Taxonomy" id="1076179"/>
    <lineage>
        <taxon>unclassified sequences</taxon>
        <taxon>metagenomes</taxon>
        <taxon>ecological metagenomes</taxon>
    </lineage>
</organism>
<sequence>MQHVAAGLEKGLKVADKLFHIHLRGLGVGPSFHRGVKIRIGYAFAQVVRILPAVQRKVEADVVNIAARKMFLRQVGGGTAA</sequence>
<dbReference type="AlphaFoldDB" id="A0A645BW61"/>
<evidence type="ECO:0000313" key="1">
    <source>
        <dbReference type="EMBL" id="MPM69427.1"/>
    </source>
</evidence>
<dbReference type="EMBL" id="VSSQ01022865">
    <property type="protein sequence ID" value="MPM69427.1"/>
    <property type="molecule type" value="Genomic_DNA"/>
</dbReference>
<protein>
    <submittedName>
        <fullName evidence="1">Uncharacterized protein</fullName>
    </submittedName>
</protein>